<dbReference type="AlphaFoldDB" id="A0AAV4PB95"/>
<keyword evidence="1" id="KW-0472">Membrane</keyword>
<feature type="transmembrane region" description="Helical" evidence="1">
    <location>
        <begin position="20"/>
        <end position="39"/>
    </location>
</feature>
<protein>
    <submittedName>
        <fullName evidence="2">Uncharacterized protein</fullName>
    </submittedName>
</protein>
<accession>A0AAV4PB95</accession>
<evidence type="ECO:0000256" key="1">
    <source>
        <dbReference type="SAM" id="Phobius"/>
    </source>
</evidence>
<name>A0AAV4PB95_9ARAC</name>
<sequence length="114" mass="12998">MPRKRAKLILILKNIVPSSYQTFLFFIFTLVELLLSELVGNGKRVGVVDDRITGCGLGENKRMTLFRSSPCSSGMCRLGQLISHVRMLLKVEWKMNSLEIEFLEFACVIMMLLI</sequence>
<reference evidence="2 3" key="1">
    <citation type="submission" date="2021-06" db="EMBL/GenBank/DDBJ databases">
        <title>Caerostris darwini draft genome.</title>
        <authorList>
            <person name="Kono N."/>
            <person name="Arakawa K."/>
        </authorList>
    </citation>
    <scope>NUCLEOTIDE SEQUENCE [LARGE SCALE GENOMIC DNA]</scope>
</reference>
<organism evidence="2 3">
    <name type="scientific">Caerostris darwini</name>
    <dbReference type="NCBI Taxonomy" id="1538125"/>
    <lineage>
        <taxon>Eukaryota</taxon>
        <taxon>Metazoa</taxon>
        <taxon>Ecdysozoa</taxon>
        <taxon>Arthropoda</taxon>
        <taxon>Chelicerata</taxon>
        <taxon>Arachnida</taxon>
        <taxon>Araneae</taxon>
        <taxon>Araneomorphae</taxon>
        <taxon>Entelegynae</taxon>
        <taxon>Araneoidea</taxon>
        <taxon>Araneidae</taxon>
        <taxon>Caerostris</taxon>
    </lineage>
</organism>
<evidence type="ECO:0000313" key="2">
    <source>
        <dbReference type="EMBL" id="GIX93441.1"/>
    </source>
</evidence>
<dbReference type="EMBL" id="BPLQ01002493">
    <property type="protein sequence ID" value="GIX93441.1"/>
    <property type="molecule type" value="Genomic_DNA"/>
</dbReference>
<keyword evidence="1" id="KW-1133">Transmembrane helix</keyword>
<evidence type="ECO:0000313" key="3">
    <source>
        <dbReference type="Proteomes" id="UP001054837"/>
    </source>
</evidence>
<gene>
    <name evidence="2" type="ORF">CDAR_476071</name>
</gene>
<keyword evidence="3" id="KW-1185">Reference proteome</keyword>
<proteinExistence type="predicted"/>
<dbReference type="Proteomes" id="UP001054837">
    <property type="component" value="Unassembled WGS sequence"/>
</dbReference>
<comment type="caution">
    <text evidence="2">The sequence shown here is derived from an EMBL/GenBank/DDBJ whole genome shotgun (WGS) entry which is preliminary data.</text>
</comment>
<keyword evidence="1" id="KW-0812">Transmembrane</keyword>